<sequence length="95" mass="11586">MKPKIKRIFSENNDFQRFEVLKRNREKRAKYNEFFVEGVKSINYATEYNWNIKSFICTRERQLSQWANNILKNSKAETHFELTYKLMEIGSVERL</sequence>
<dbReference type="InterPro" id="IPR029064">
    <property type="entry name" value="Ribosomal_eL30-like_sf"/>
</dbReference>
<dbReference type="KEGG" id="cthd:CDO33_10070"/>
<dbReference type="OrthoDB" id="9794400at2"/>
<dbReference type="AlphaFoldDB" id="A0A2K2FP67"/>
<protein>
    <recommendedName>
        <fullName evidence="1">SpoU L30e-like N-terminal domain-containing protein</fullName>
    </recommendedName>
</protein>
<evidence type="ECO:0000313" key="3">
    <source>
        <dbReference type="Proteomes" id="UP000236151"/>
    </source>
</evidence>
<gene>
    <name evidence="2" type="ORF">CDQ84_05675</name>
</gene>
<dbReference type="Gene3D" id="3.30.1330.30">
    <property type="match status" value="1"/>
</dbReference>
<comment type="caution">
    <text evidence="2">The sequence shown here is derived from an EMBL/GenBank/DDBJ whole genome shotgun (WGS) entry which is preliminary data.</text>
</comment>
<dbReference type="InterPro" id="IPR054578">
    <property type="entry name" value="SpoU_sub_bind-like_N"/>
</dbReference>
<reference evidence="2 3" key="1">
    <citation type="submission" date="2017-06" db="EMBL/GenBank/DDBJ databases">
        <title>Investigating the central metabolism of Clostridium thermosuccinogenes.</title>
        <authorList>
            <person name="Koendjbiharie J.G."/>
            <person name="van Kranenburg R."/>
        </authorList>
    </citation>
    <scope>NUCLEOTIDE SEQUENCE [LARGE SCALE GENOMIC DNA]</scope>
    <source>
        <strain evidence="2 3">DSM 5806</strain>
    </source>
</reference>
<name>A0A2K2FP67_9CLOT</name>
<accession>A0A2K2FP67</accession>
<dbReference type="Proteomes" id="UP000236151">
    <property type="component" value="Unassembled WGS sequence"/>
</dbReference>
<dbReference type="EMBL" id="NIOJ01000009">
    <property type="protein sequence ID" value="PNU00572.1"/>
    <property type="molecule type" value="Genomic_DNA"/>
</dbReference>
<dbReference type="RefSeq" id="WP_103080763.1">
    <property type="nucleotide sequence ID" value="NZ_CP021850.1"/>
</dbReference>
<proteinExistence type="predicted"/>
<keyword evidence="3" id="KW-1185">Reference proteome</keyword>
<evidence type="ECO:0000313" key="2">
    <source>
        <dbReference type="EMBL" id="PNU00572.1"/>
    </source>
</evidence>
<evidence type="ECO:0000259" key="1">
    <source>
        <dbReference type="Pfam" id="PF22655"/>
    </source>
</evidence>
<feature type="domain" description="SpoU L30e-like N-terminal" evidence="1">
    <location>
        <begin position="12"/>
        <end position="86"/>
    </location>
</feature>
<organism evidence="2 3">
    <name type="scientific">Clostridium thermosuccinogenes</name>
    <dbReference type="NCBI Taxonomy" id="84032"/>
    <lineage>
        <taxon>Bacteria</taxon>
        <taxon>Bacillati</taxon>
        <taxon>Bacillota</taxon>
        <taxon>Clostridia</taxon>
        <taxon>Eubacteriales</taxon>
        <taxon>Clostridiaceae</taxon>
        <taxon>Clostridium</taxon>
    </lineage>
</organism>
<dbReference type="Pfam" id="PF22655">
    <property type="entry name" value="SpoU_sub_bind_like"/>
    <property type="match status" value="1"/>
</dbReference>